<dbReference type="GO" id="GO:0008097">
    <property type="term" value="F:5S rRNA binding"/>
    <property type="evidence" value="ECO:0007669"/>
    <property type="project" value="InterPro"/>
</dbReference>
<proteinExistence type="inferred from homology"/>
<dbReference type="InterPro" id="IPR037121">
    <property type="entry name" value="Ribosomal_bL25_C"/>
</dbReference>
<dbReference type="InterPro" id="IPR020057">
    <property type="entry name" value="Ribosomal_bL25_b-dom"/>
</dbReference>
<feature type="domain" description="Large ribosomal subunit protein bL25 beta" evidence="8">
    <location>
        <begin position="99"/>
        <end position="175"/>
    </location>
</feature>
<comment type="subunit">
    <text evidence="5">Part of the 50S ribosomal subunit; part of the 5S rRNA/L5/L18/L25 subcomplex. Contacts the 5S rRNA. Binds to the 5S rRNA independently of L5 and L18.</text>
</comment>
<dbReference type="Proteomes" id="UP000740727">
    <property type="component" value="Unassembled WGS sequence"/>
</dbReference>
<dbReference type="InterPro" id="IPR011035">
    <property type="entry name" value="Ribosomal_bL25/Gln-tRNA_synth"/>
</dbReference>
<evidence type="ECO:0000256" key="2">
    <source>
        <dbReference type="ARBA" id="ARBA00022884"/>
    </source>
</evidence>
<sequence length="208" mass="22092">MAEIKINARVRSEFGKGAARRARRDGLVPAVIYGHGEKPIHIALPAREVGVALKTSNVLLDIDLGSQVELTLPKSVVRDPLKGTLEHIDLVLVRRGERVVVLVPVHTFGKYDQDGILEHVHNTIEVEVEATSIPAHLELDMEGLAAGESLYASDVKLPEGVTLVSDAKMPVVHLSIRSTVDEVAATPAATEGTEGAEAAAPAAEVAKS</sequence>
<keyword evidence="3 5" id="KW-0689">Ribosomal protein</keyword>
<dbReference type="Pfam" id="PF01386">
    <property type="entry name" value="Ribosomal_L25p"/>
    <property type="match status" value="1"/>
</dbReference>
<accession>A0A965GDN8</accession>
<evidence type="ECO:0000256" key="4">
    <source>
        <dbReference type="ARBA" id="ARBA00023274"/>
    </source>
</evidence>
<reference evidence="9" key="1">
    <citation type="submission" date="2018-10" db="EMBL/GenBank/DDBJ databases">
        <title>Iterative Subtractive Binning of Freshwater Chronoseries Metagenomes Recovers Nearly Complete Genomes from over Four Hundred Novel Species.</title>
        <authorList>
            <person name="Rodriguez-R L.M."/>
            <person name="Tsementzi D."/>
            <person name="Luo C."/>
            <person name="Konstantinidis K.T."/>
        </authorList>
    </citation>
    <scope>NUCLEOTIDE SEQUENCE</scope>
    <source>
        <strain evidence="9">WB5_2A_028</strain>
    </source>
</reference>
<feature type="region of interest" description="Disordered" evidence="6">
    <location>
        <begin position="186"/>
        <end position="208"/>
    </location>
</feature>
<dbReference type="Pfam" id="PF14693">
    <property type="entry name" value="Ribosomal_TL5_C"/>
    <property type="match status" value="1"/>
</dbReference>
<evidence type="ECO:0000313" key="10">
    <source>
        <dbReference type="Proteomes" id="UP000740727"/>
    </source>
</evidence>
<keyword evidence="1 5" id="KW-0699">rRNA-binding</keyword>
<dbReference type="GO" id="GO:0022625">
    <property type="term" value="C:cytosolic large ribosomal subunit"/>
    <property type="evidence" value="ECO:0007669"/>
    <property type="project" value="TreeGrafter"/>
</dbReference>
<comment type="similarity">
    <text evidence="5">Belongs to the bacterial ribosomal protein bL25 family. CTC subfamily.</text>
</comment>
<evidence type="ECO:0000256" key="1">
    <source>
        <dbReference type="ARBA" id="ARBA00022730"/>
    </source>
</evidence>
<dbReference type="PANTHER" id="PTHR33284:SF1">
    <property type="entry name" value="RIBOSOMAL PROTEIN L25_GLN-TRNA SYNTHETASE, ANTI-CODON-BINDING DOMAIN-CONTAINING PROTEIN"/>
    <property type="match status" value="1"/>
</dbReference>
<dbReference type="SUPFAM" id="SSF50715">
    <property type="entry name" value="Ribosomal protein L25-like"/>
    <property type="match status" value="1"/>
</dbReference>
<dbReference type="CDD" id="cd00495">
    <property type="entry name" value="Ribosomal_L25_TL5_CTC"/>
    <property type="match status" value="1"/>
</dbReference>
<dbReference type="InterPro" id="IPR020056">
    <property type="entry name" value="Rbsml_bL25/Gln-tRNA_synth_N"/>
</dbReference>
<dbReference type="AlphaFoldDB" id="A0A965GDN8"/>
<dbReference type="NCBIfam" id="NF004131">
    <property type="entry name" value="PRK05618.2-1"/>
    <property type="match status" value="1"/>
</dbReference>
<evidence type="ECO:0000259" key="7">
    <source>
        <dbReference type="Pfam" id="PF01386"/>
    </source>
</evidence>
<comment type="caution">
    <text evidence="9">The sequence shown here is derived from an EMBL/GenBank/DDBJ whole genome shotgun (WGS) entry which is preliminary data.</text>
</comment>
<dbReference type="Gene3D" id="2.170.120.20">
    <property type="entry name" value="Ribosomal protein L25, beta domain"/>
    <property type="match status" value="1"/>
</dbReference>
<evidence type="ECO:0000256" key="5">
    <source>
        <dbReference type="HAMAP-Rule" id="MF_01334"/>
    </source>
</evidence>
<evidence type="ECO:0000256" key="3">
    <source>
        <dbReference type="ARBA" id="ARBA00022980"/>
    </source>
</evidence>
<dbReference type="InterPro" id="IPR001021">
    <property type="entry name" value="Ribosomal_bL25_long"/>
</dbReference>
<evidence type="ECO:0000256" key="6">
    <source>
        <dbReference type="SAM" id="MobiDB-lite"/>
    </source>
</evidence>
<dbReference type="PANTHER" id="PTHR33284">
    <property type="entry name" value="RIBOSOMAL PROTEIN L25/GLN-TRNA SYNTHETASE, ANTI-CODON-BINDING DOMAIN-CONTAINING PROTEIN"/>
    <property type="match status" value="1"/>
</dbReference>
<dbReference type="HAMAP" id="MF_01334">
    <property type="entry name" value="Ribosomal_bL25_CTC"/>
    <property type="match status" value="1"/>
</dbReference>
<comment type="function">
    <text evidence="5">This is one of the proteins that binds to the 5S RNA in the ribosome where it forms part of the central protuberance.</text>
</comment>
<dbReference type="InterPro" id="IPR029751">
    <property type="entry name" value="Ribosomal_L25_dom"/>
</dbReference>
<keyword evidence="4 5" id="KW-0687">Ribonucleoprotein</keyword>
<keyword evidence="2 5" id="KW-0694">RNA-binding</keyword>
<feature type="domain" description="Large ribosomal subunit protein bL25 L25" evidence="7">
    <location>
        <begin position="6"/>
        <end position="90"/>
    </location>
</feature>
<organism evidence="9 10">
    <name type="scientific">Candidatus Fonsibacter lacus</name>
    <dbReference type="NCBI Taxonomy" id="2576439"/>
    <lineage>
        <taxon>Bacteria</taxon>
        <taxon>Pseudomonadati</taxon>
        <taxon>Pseudomonadota</taxon>
        <taxon>Alphaproteobacteria</taxon>
        <taxon>Candidatus Pelagibacterales</taxon>
        <taxon>Candidatus Pelagibacterales incertae sedis</taxon>
        <taxon>Candidatus Fonsibacter</taxon>
    </lineage>
</organism>
<dbReference type="EMBL" id="RFXN01000068">
    <property type="protein sequence ID" value="NBR94173.1"/>
    <property type="molecule type" value="Genomic_DNA"/>
</dbReference>
<evidence type="ECO:0000313" key="9">
    <source>
        <dbReference type="EMBL" id="NBR94173.1"/>
    </source>
</evidence>
<dbReference type="Gene3D" id="2.40.240.10">
    <property type="entry name" value="Ribosomal Protein L25, Chain P"/>
    <property type="match status" value="1"/>
</dbReference>
<dbReference type="NCBIfam" id="TIGR00731">
    <property type="entry name" value="bL25_bact_ctc"/>
    <property type="match status" value="1"/>
</dbReference>
<evidence type="ECO:0000259" key="8">
    <source>
        <dbReference type="Pfam" id="PF14693"/>
    </source>
</evidence>
<dbReference type="InterPro" id="IPR020930">
    <property type="entry name" value="Ribosomal_uL5_bac-type"/>
</dbReference>
<name>A0A965GDN8_9PROT</name>
<protein>
    <recommendedName>
        <fullName evidence="5">Large ribosomal subunit protein bL25</fullName>
    </recommendedName>
    <alternativeName>
        <fullName evidence="5">General stress protein CTC</fullName>
    </alternativeName>
</protein>
<dbReference type="GO" id="GO:0003735">
    <property type="term" value="F:structural constituent of ribosome"/>
    <property type="evidence" value="ECO:0007669"/>
    <property type="project" value="InterPro"/>
</dbReference>
<dbReference type="GO" id="GO:0006412">
    <property type="term" value="P:translation"/>
    <property type="evidence" value="ECO:0007669"/>
    <property type="project" value="UniProtKB-UniRule"/>
</dbReference>
<gene>
    <name evidence="5" type="primary">rplY</name>
    <name evidence="5" type="synonym">ctc</name>
    <name evidence="9" type="ORF">EBT44_04975</name>
</gene>